<comment type="caution">
    <text evidence="1">The sequence shown here is derived from an EMBL/GenBank/DDBJ whole genome shotgun (WGS) entry which is preliminary data.</text>
</comment>
<dbReference type="RefSeq" id="WP_062189805.1">
    <property type="nucleotide sequence ID" value="NZ_DF967965.1"/>
</dbReference>
<gene>
    <name evidence="1" type="ORF">DEQ80_09995</name>
</gene>
<dbReference type="OrthoDB" id="163829at2"/>
<name>A0A3D1JKA3_9CHLR</name>
<dbReference type="AlphaFoldDB" id="A0A3D1JKA3"/>
<sequence length="98" mass="10751">MQTCSRCHSLAADTDLTCPTCQADLRESSTTAVALREFQNNPRVIMIHLAVAEDACPTCQAMAGTYPKDRVPRLPIEGCSHPQGCHCFYQPLLGEIFP</sequence>
<evidence type="ECO:0008006" key="3">
    <source>
        <dbReference type="Google" id="ProtNLM"/>
    </source>
</evidence>
<dbReference type="Proteomes" id="UP000264141">
    <property type="component" value="Unassembled WGS sequence"/>
</dbReference>
<organism evidence="1 2">
    <name type="scientific">Anaerolinea thermolimosa</name>
    <dbReference type="NCBI Taxonomy" id="229919"/>
    <lineage>
        <taxon>Bacteria</taxon>
        <taxon>Bacillati</taxon>
        <taxon>Chloroflexota</taxon>
        <taxon>Anaerolineae</taxon>
        <taxon>Anaerolineales</taxon>
        <taxon>Anaerolineaceae</taxon>
        <taxon>Anaerolinea</taxon>
    </lineage>
</organism>
<dbReference type="EMBL" id="DPBP01000040">
    <property type="protein sequence ID" value="HCE18178.1"/>
    <property type="molecule type" value="Genomic_DNA"/>
</dbReference>
<proteinExistence type="predicted"/>
<evidence type="ECO:0000313" key="2">
    <source>
        <dbReference type="Proteomes" id="UP000264141"/>
    </source>
</evidence>
<protein>
    <recommendedName>
        <fullName evidence="3">DZANK-type domain-containing protein</fullName>
    </recommendedName>
</protein>
<accession>A0A3D1JKA3</accession>
<evidence type="ECO:0000313" key="1">
    <source>
        <dbReference type="EMBL" id="HCE18178.1"/>
    </source>
</evidence>
<reference evidence="1 2" key="1">
    <citation type="journal article" date="2018" name="Nat. Biotechnol.">
        <title>A standardized bacterial taxonomy based on genome phylogeny substantially revises the tree of life.</title>
        <authorList>
            <person name="Parks D.H."/>
            <person name="Chuvochina M."/>
            <person name="Waite D.W."/>
            <person name="Rinke C."/>
            <person name="Skarshewski A."/>
            <person name="Chaumeil P.A."/>
            <person name="Hugenholtz P."/>
        </authorList>
    </citation>
    <scope>NUCLEOTIDE SEQUENCE [LARGE SCALE GENOMIC DNA]</scope>
    <source>
        <strain evidence="1">UBA8781</strain>
    </source>
</reference>